<sequence length="134" mass="14463">MWEPPVLILRPETEELVVWRSVGLSVRLAQTDRQTDECTRPFTLTHTRALTAVRSPPPAPPPAHSPAGLKVRSEHEDGCSVCLGESKPGHREYASKTISKGSKPDRLLIKGYQPPRPPGQIQGCAGVVIGAGVV</sequence>
<dbReference type="InParanoid" id="A0A0G4E9J0"/>
<proteinExistence type="predicted"/>
<protein>
    <submittedName>
        <fullName evidence="2">Uncharacterized protein</fullName>
    </submittedName>
</protein>
<evidence type="ECO:0000313" key="2">
    <source>
        <dbReference type="EMBL" id="CEL91894.1"/>
    </source>
</evidence>
<organism evidence="2 3">
    <name type="scientific">Vitrella brassicaformis (strain CCMP3155)</name>
    <dbReference type="NCBI Taxonomy" id="1169540"/>
    <lineage>
        <taxon>Eukaryota</taxon>
        <taxon>Sar</taxon>
        <taxon>Alveolata</taxon>
        <taxon>Colpodellida</taxon>
        <taxon>Vitrellaceae</taxon>
        <taxon>Vitrella</taxon>
    </lineage>
</organism>
<dbReference type="VEuPathDB" id="CryptoDB:Vbra_10886"/>
<dbReference type="EMBL" id="CDMY01000028">
    <property type="protein sequence ID" value="CEL91894.1"/>
    <property type="molecule type" value="Genomic_DNA"/>
</dbReference>
<dbReference type="Proteomes" id="UP000041254">
    <property type="component" value="Unassembled WGS sequence"/>
</dbReference>
<evidence type="ECO:0000256" key="1">
    <source>
        <dbReference type="SAM" id="MobiDB-lite"/>
    </source>
</evidence>
<reference evidence="2 3" key="1">
    <citation type="submission" date="2014-11" db="EMBL/GenBank/DDBJ databases">
        <authorList>
            <person name="Zhu J."/>
            <person name="Qi W."/>
            <person name="Song R."/>
        </authorList>
    </citation>
    <scope>NUCLEOTIDE SEQUENCE [LARGE SCALE GENOMIC DNA]</scope>
</reference>
<name>A0A0G4E9J0_VITBC</name>
<keyword evidence="3" id="KW-1185">Reference proteome</keyword>
<accession>A0A0G4E9J0</accession>
<dbReference type="AlphaFoldDB" id="A0A0G4E9J0"/>
<dbReference type="OrthoDB" id="2962993at2759"/>
<gene>
    <name evidence="2" type="ORF">Vbra_10886</name>
</gene>
<feature type="compositionally biased region" description="Pro residues" evidence="1">
    <location>
        <begin position="55"/>
        <end position="64"/>
    </location>
</feature>
<evidence type="ECO:0000313" key="3">
    <source>
        <dbReference type="Proteomes" id="UP000041254"/>
    </source>
</evidence>
<feature type="region of interest" description="Disordered" evidence="1">
    <location>
        <begin position="52"/>
        <end position="71"/>
    </location>
</feature>